<dbReference type="Proteomes" id="UP000596092">
    <property type="component" value="Chromosome"/>
</dbReference>
<sequence>MIWSSVPGLLWGDDRPDACLLFSQSDASELLQATVSPGVVSKAVSPAGMSCRYFYKEDGGVFGVTVTHSTSATISEEGIYASAADVMMRQLRARKNSTYAASFLRTFSDLGEESFWDGTALWLRKHDHLVRIRPEPRVVGTFTDRAAADAAKRERSLALALAAGKVIVARLP</sequence>
<dbReference type="EMBL" id="CP054140">
    <property type="protein sequence ID" value="QQG64389.1"/>
    <property type="molecule type" value="Genomic_DNA"/>
</dbReference>
<dbReference type="KEGG" id="dog:HP555_00200"/>
<dbReference type="AlphaFoldDB" id="A0A7T5VAX7"/>
<protein>
    <submittedName>
        <fullName evidence="1">Uncharacterized protein</fullName>
    </submittedName>
</protein>
<gene>
    <name evidence="1" type="ORF">HP555_00200</name>
</gene>
<reference evidence="1 2" key="1">
    <citation type="submission" date="2020-05" db="EMBL/GenBank/DDBJ databases">
        <title>Complete genome of Desulfobulbus oligotrophicus.</title>
        <authorList>
            <person name="Podar M."/>
        </authorList>
    </citation>
    <scope>NUCLEOTIDE SEQUENCE [LARGE SCALE GENOMIC DNA]</scope>
    <source>
        <strain evidence="1 2">Prop6</strain>
    </source>
</reference>
<organism evidence="1 2">
    <name type="scientific">Desulfobulbus oligotrophicus</name>
    <dbReference type="NCBI Taxonomy" id="1909699"/>
    <lineage>
        <taxon>Bacteria</taxon>
        <taxon>Pseudomonadati</taxon>
        <taxon>Thermodesulfobacteriota</taxon>
        <taxon>Desulfobulbia</taxon>
        <taxon>Desulfobulbales</taxon>
        <taxon>Desulfobulbaceae</taxon>
        <taxon>Desulfobulbus</taxon>
    </lineage>
</organism>
<accession>A0A7T5VAX7</accession>
<keyword evidence="2" id="KW-1185">Reference proteome</keyword>
<dbReference type="RefSeq" id="WP_199263222.1">
    <property type="nucleotide sequence ID" value="NZ_CP054140.1"/>
</dbReference>
<name>A0A7T5VAX7_9BACT</name>
<proteinExistence type="predicted"/>
<evidence type="ECO:0000313" key="2">
    <source>
        <dbReference type="Proteomes" id="UP000596092"/>
    </source>
</evidence>
<evidence type="ECO:0000313" key="1">
    <source>
        <dbReference type="EMBL" id="QQG64389.1"/>
    </source>
</evidence>